<dbReference type="AlphaFoldDB" id="E6W6Q3"/>
<evidence type="ECO:0000256" key="9">
    <source>
        <dbReference type="ARBA" id="ARBA00023264"/>
    </source>
</evidence>
<dbReference type="InterPro" id="IPR033175">
    <property type="entry name" value="PSD-A"/>
</dbReference>
<dbReference type="GO" id="GO:0004609">
    <property type="term" value="F:phosphatidylserine decarboxylase activity"/>
    <property type="evidence" value="ECO:0007669"/>
    <property type="project" value="UniProtKB-UniRule"/>
</dbReference>
<evidence type="ECO:0000256" key="10">
    <source>
        <dbReference type="ARBA" id="ARBA00023317"/>
    </source>
</evidence>
<name>E6W6Q3_DESIS</name>
<dbReference type="STRING" id="653733.Selin_0297"/>
<dbReference type="InterPro" id="IPR003817">
    <property type="entry name" value="PS_Dcarbxylase"/>
</dbReference>
<accession>E6W6Q3</accession>
<gene>
    <name evidence="11" type="primary">psd</name>
    <name evidence="13" type="ordered locus">Selin_0297</name>
</gene>
<keyword evidence="6 11" id="KW-0865">Zymogen</keyword>
<evidence type="ECO:0000256" key="4">
    <source>
        <dbReference type="ARBA" id="ARBA00023098"/>
    </source>
</evidence>
<comment type="pathway">
    <text evidence="11">Phospholipid metabolism; phosphatidylethanolamine biosynthesis; phosphatidylethanolamine from CDP-diacylglycerol: step 2/2.</text>
</comment>
<dbReference type="GO" id="GO:0006646">
    <property type="term" value="P:phosphatidylethanolamine biosynthetic process"/>
    <property type="evidence" value="ECO:0007669"/>
    <property type="project" value="UniProtKB-UniRule"/>
</dbReference>
<keyword evidence="7 11" id="KW-0594">Phospholipid biosynthesis</keyword>
<feature type="active site" description="Schiff-base intermediate with substrate; via pyruvic acid" evidence="11">
    <location>
        <position position="183"/>
    </location>
</feature>
<protein>
    <recommendedName>
        <fullName evidence="11">Phosphatidylserine decarboxylase proenzyme</fullName>
        <ecNumber evidence="11">4.1.1.65</ecNumber>
    </recommendedName>
    <component>
        <recommendedName>
            <fullName evidence="11">Phosphatidylserine decarboxylase alpha chain</fullName>
        </recommendedName>
    </component>
    <component>
        <recommendedName>
            <fullName evidence="11">Phosphatidylserine decarboxylase beta chain</fullName>
        </recommendedName>
    </component>
</protein>
<comment type="subunit">
    <text evidence="11">Heterodimer of a large membrane-associated beta subunit and a small pyruvoyl-containing alpha subunit.</text>
</comment>
<keyword evidence="5 11" id="KW-0472">Membrane</keyword>
<sequence length="216" mass="24033">MRKPLYGVAREGYPLILPPIVLGLLLLGLGFTFTPAILLFIGFFCLFFFRDPERRGDFSPSQLVSPADGKVIVVKEHDHGPIEGQRVVQISIFLNIFNVHVNRSPVFGTIVDAQYKPGRFHAADKDIAALENEHTLVTVDVTNGPRICFKQIAGLVARRVVFWGKKGDQLEAGMRIGLMKFSSRMDLFIPADKISLQVQEGQKVRAGITILGEFRA</sequence>
<keyword evidence="1 11" id="KW-1003">Cell membrane</keyword>
<feature type="modified residue" description="Pyruvic acid (Ser); by autocatalysis" evidence="11">
    <location>
        <position position="183"/>
    </location>
</feature>
<comment type="PTM">
    <text evidence="11">Is synthesized initially as an inactive proenzyme. Formation of the active enzyme involves a self-maturation process in which the active site pyruvoyl group is generated from an internal serine residue via an autocatalytic post-translational modification. Two non-identical subunits are generated from the proenzyme in this reaction, and the pyruvate is formed at the N-terminus of the alpha chain, which is derived from the carboxyl end of the proenzyme. The post-translation cleavage follows an unusual pathway, termed non-hydrolytic serinolysis, in which the side chain hydroxyl group of the serine supplies its oxygen atom to form the C-terminus of the beta chain, while the remainder of the serine residue undergoes an oxidative deamination to produce ammonia and the pyruvoyl prosthetic group on the alpha chain.</text>
</comment>
<evidence type="ECO:0000256" key="3">
    <source>
        <dbReference type="ARBA" id="ARBA00022793"/>
    </source>
</evidence>
<evidence type="ECO:0000313" key="13">
    <source>
        <dbReference type="EMBL" id="ADU65053.1"/>
    </source>
</evidence>
<comment type="cofactor">
    <cofactor evidence="11">
        <name>pyruvate</name>
        <dbReference type="ChEBI" id="CHEBI:15361"/>
    </cofactor>
    <text evidence="11">Binds 1 pyruvoyl group covalently per subunit.</text>
</comment>
<dbReference type="EC" id="4.1.1.65" evidence="11"/>
<dbReference type="OrthoDB" id="9790893at2"/>
<keyword evidence="12" id="KW-1133">Transmembrane helix</keyword>
<dbReference type="GO" id="GO:0005886">
    <property type="term" value="C:plasma membrane"/>
    <property type="evidence" value="ECO:0007669"/>
    <property type="project" value="UniProtKB-SubCell"/>
</dbReference>
<feature type="chain" id="PRO_5023486381" description="Phosphatidylserine decarboxylase beta chain" evidence="11">
    <location>
        <begin position="1"/>
        <end position="182"/>
    </location>
</feature>
<keyword evidence="10 11" id="KW-0670">Pyruvate</keyword>
<comment type="catalytic activity">
    <reaction evidence="11">
        <text>a 1,2-diacyl-sn-glycero-3-phospho-L-serine + H(+) = a 1,2-diacyl-sn-glycero-3-phosphoethanolamine + CO2</text>
        <dbReference type="Rhea" id="RHEA:20828"/>
        <dbReference type="ChEBI" id="CHEBI:15378"/>
        <dbReference type="ChEBI" id="CHEBI:16526"/>
        <dbReference type="ChEBI" id="CHEBI:57262"/>
        <dbReference type="ChEBI" id="CHEBI:64612"/>
        <dbReference type="EC" id="4.1.1.65"/>
    </reaction>
</comment>
<dbReference type="Proteomes" id="UP000002572">
    <property type="component" value="Chromosome"/>
</dbReference>
<feature type="chain" id="PRO_5023486380" description="Phosphatidylserine decarboxylase alpha chain" evidence="11">
    <location>
        <begin position="183"/>
        <end position="216"/>
    </location>
</feature>
<evidence type="ECO:0000256" key="11">
    <source>
        <dbReference type="HAMAP-Rule" id="MF_00664"/>
    </source>
</evidence>
<keyword evidence="9 11" id="KW-1208">Phospholipid metabolism</keyword>
<comment type="similarity">
    <text evidence="11">Belongs to the phosphatidylserine decarboxylase family. PSD-A subfamily.</text>
</comment>
<dbReference type="HAMAP" id="MF_00664">
    <property type="entry name" value="PS_decarb_PSD_A"/>
    <property type="match status" value="1"/>
</dbReference>
<reference evidence="13 14" key="1">
    <citation type="submission" date="2010-12" db="EMBL/GenBank/DDBJ databases">
        <title>Complete sequence of Desulfurispirillum indicum S5.</title>
        <authorList>
            <consortium name="US DOE Joint Genome Institute"/>
            <person name="Lucas S."/>
            <person name="Copeland A."/>
            <person name="Lapidus A."/>
            <person name="Cheng J.-F."/>
            <person name="Goodwin L."/>
            <person name="Pitluck S."/>
            <person name="Chertkov O."/>
            <person name="Held B."/>
            <person name="Detter J.C."/>
            <person name="Han C."/>
            <person name="Tapia R."/>
            <person name="Land M."/>
            <person name="Hauser L."/>
            <person name="Kyrpides N."/>
            <person name="Ivanova N."/>
            <person name="Mikhailova N."/>
            <person name="Haggblom M."/>
            <person name="Rauschenbach I."/>
            <person name="Bini E."/>
            <person name="Woyke T."/>
        </authorList>
    </citation>
    <scope>NUCLEOTIDE SEQUENCE [LARGE SCALE GENOMIC DNA]</scope>
    <source>
        <strain evidence="14">ATCC BAA-1389 / DSM 22839 / S5</strain>
    </source>
</reference>
<evidence type="ECO:0000256" key="6">
    <source>
        <dbReference type="ARBA" id="ARBA00023145"/>
    </source>
</evidence>
<evidence type="ECO:0000256" key="12">
    <source>
        <dbReference type="SAM" id="Phobius"/>
    </source>
</evidence>
<keyword evidence="4 11" id="KW-0443">Lipid metabolism</keyword>
<evidence type="ECO:0000313" key="14">
    <source>
        <dbReference type="Proteomes" id="UP000002572"/>
    </source>
</evidence>
<dbReference type="RefSeq" id="WP_013504942.1">
    <property type="nucleotide sequence ID" value="NC_014836.1"/>
</dbReference>
<organism evidence="13 14">
    <name type="scientific">Desulfurispirillum indicum (strain ATCC BAA-1389 / DSM 22839 / S5)</name>
    <dbReference type="NCBI Taxonomy" id="653733"/>
    <lineage>
        <taxon>Bacteria</taxon>
        <taxon>Pseudomonadati</taxon>
        <taxon>Chrysiogenota</taxon>
        <taxon>Chrysiogenia</taxon>
        <taxon>Chrysiogenales</taxon>
        <taxon>Chrysiogenaceae</taxon>
        <taxon>Desulfurispirillum</taxon>
    </lineage>
</organism>
<dbReference type="EMBL" id="CP002432">
    <property type="protein sequence ID" value="ADU65053.1"/>
    <property type="molecule type" value="Genomic_DNA"/>
</dbReference>
<comment type="function">
    <text evidence="11">Catalyzes the formation of phosphatidylethanolamine (PtdEtn) from phosphatidylserine (PtdSer).</text>
</comment>
<dbReference type="Pfam" id="PF02666">
    <property type="entry name" value="PS_Dcarbxylase"/>
    <property type="match status" value="1"/>
</dbReference>
<dbReference type="UniPathway" id="UPA00558">
    <property type="reaction ID" value="UER00616"/>
</dbReference>
<keyword evidence="3 11" id="KW-0210">Decarboxylase</keyword>
<evidence type="ECO:0000256" key="1">
    <source>
        <dbReference type="ARBA" id="ARBA00022475"/>
    </source>
</evidence>
<evidence type="ECO:0000256" key="2">
    <source>
        <dbReference type="ARBA" id="ARBA00022516"/>
    </source>
</evidence>
<dbReference type="PANTHER" id="PTHR35809:SF1">
    <property type="entry name" value="ARCHAETIDYLSERINE DECARBOXYLASE PROENZYME-RELATED"/>
    <property type="match status" value="1"/>
</dbReference>
<dbReference type="eggNOG" id="COG0688">
    <property type="taxonomic scope" value="Bacteria"/>
</dbReference>
<comment type="caution">
    <text evidence="11">Lacks conserved residue(s) required for the propagation of feature annotation.</text>
</comment>
<evidence type="ECO:0000256" key="7">
    <source>
        <dbReference type="ARBA" id="ARBA00023209"/>
    </source>
</evidence>
<comment type="subcellular location">
    <subcellularLocation>
        <location evidence="11">Cell membrane</location>
        <topology evidence="11">Peripheral membrane protein</topology>
    </subcellularLocation>
</comment>
<dbReference type="InParanoid" id="E6W6Q3"/>
<dbReference type="PANTHER" id="PTHR35809">
    <property type="entry name" value="ARCHAETIDYLSERINE DECARBOXYLASE PROENZYME-RELATED"/>
    <property type="match status" value="1"/>
</dbReference>
<keyword evidence="12" id="KW-0812">Transmembrane</keyword>
<dbReference type="HOGENOM" id="CLU_072492_2_0_0"/>
<dbReference type="KEGG" id="din:Selin_0297"/>
<feature type="transmembrane region" description="Helical" evidence="12">
    <location>
        <begin position="20"/>
        <end position="49"/>
    </location>
</feature>
<evidence type="ECO:0000256" key="8">
    <source>
        <dbReference type="ARBA" id="ARBA00023239"/>
    </source>
</evidence>
<evidence type="ECO:0000256" key="5">
    <source>
        <dbReference type="ARBA" id="ARBA00023136"/>
    </source>
</evidence>
<keyword evidence="8 11" id="KW-0456">Lyase</keyword>
<proteinExistence type="inferred from homology"/>
<keyword evidence="2 11" id="KW-0444">Lipid biosynthesis</keyword>
<keyword evidence="14" id="KW-1185">Reference proteome</keyword>